<feature type="transmembrane region" description="Helical" evidence="1">
    <location>
        <begin position="191"/>
        <end position="211"/>
    </location>
</feature>
<keyword evidence="4" id="KW-1185">Reference proteome</keyword>
<evidence type="ECO:0000313" key="2">
    <source>
        <dbReference type="EMBL" id="CAD7012940.1"/>
    </source>
</evidence>
<protein>
    <submittedName>
        <fullName evidence="2">(Mediterranean fruit fly) hypothetical protein</fullName>
    </submittedName>
</protein>
<keyword evidence="1" id="KW-1133">Transmembrane helix</keyword>
<feature type="transmembrane region" description="Helical" evidence="1">
    <location>
        <begin position="239"/>
        <end position="260"/>
    </location>
</feature>
<dbReference type="EMBL" id="GAMC01005947">
    <property type="protein sequence ID" value="JAC00609.1"/>
    <property type="molecule type" value="mRNA"/>
</dbReference>
<dbReference type="EMBL" id="GAMC01005956">
    <property type="protein sequence ID" value="JAC00600.1"/>
    <property type="molecule type" value="mRNA"/>
</dbReference>
<gene>
    <name evidence="2" type="ORF">CCAP1982_LOCUS21036</name>
</gene>
<feature type="transmembrane region" description="Helical" evidence="1">
    <location>
        <begin position="137"/>
        <end position="157"/>
    </location>
</feature>
<evidence type="ECO:0000256" key="1">
    <source>
        <dbReference type="SAM" id="Phobius"/>
    </source>
</evidence>
<dbReference type="AlphaFoldDB" id="W8BUJ0"/>
<dbReference type="Pfam" id="PF15062">
    <property type="entry name" value="ARL6IP6"/>
    <property type="match status" value="1"/>
</dbReference>
<dbReference type="OrthoDB" id="10070125at2759"/>
<dbReference type="EMBL" id="GAMC01005953">
    <property type="protein sequence ID" value="JAC00603.1"/>
    <property type="molecule type" value="mRNA"/>
</dbReference>
<proteinExistence type="evidence at transcript level"/>
<dbReference type="InterPro" id="IPR029383">
    <property type="entry name" value="ARL6IP6"/>
</dbReference>
<dbReference type="PANTHER" id="PTHR28640">
    <property type="entry name" value="ADP-RIBOSYLATION FACTOR-LIKE PROTEIN 6-INTERACTING PROTEIN 6"/>
    <property type="match status" value="1"/>
</dbReference>
<reference evidence="2" key="3">
    <citation type="submission" date="2020-11" db="EMBL/GenBank/DDBJ databases">
        <authorList>
            <person name="Whitehead M."/>
        </authorList>
    </citation>
    <scope>NUCLEOTIDE SEQUENCE</scope>
    <source>
        <strain evidence="2">EGII</strain>
    </source>
</reference>
<sequence>MIIDTNVHTDVETEACGEVETFVCCTRFPNRCDDGMNEDLFVCSSSCVPPLGSLSNSNIIRSSTPITKPSIATLLEKSTDSKRCNELKTKCQLIFESLTVFSTAGQTTKVQAVEVIIFKNFTRNGNIKEWHNKISSLTCTLLTLIACLLLKMVIASIPHVKAEKLLDISNMVQTRIQEVMKWAHERQLCTILNPLFCGVLVAVFSYMLVYLDSDIPGISPPSPFSPSKQIIYRHQRRSALHLGYIIALAAGLLVTIFMYYDFGSLEI</sequence>
<dbReference type="EMBL" id="GAMC01005950">
    <property type="protein sequence ID" value="JAC00606.1"/>
    <property type="molecule type" value="mRNA"/>
</dbReference>
<keyword evidence="1" id="KW-0472">Membrane</keyword>
<evidence type="ECO:0000313" key="4">
    <source>
        <dbReference type="Proteomes" id="UP000606786"/>
    </source>
</evidence>
<dbReference type="PANTHER" id="PTHR28640:SF1">
    <property type="entry name" value="ADP-RIBOSYLATION FACTOR-LIKE PROTEIN 6-INTERACTING PROTEIN 6"/>
    <property type="match status" value="1"/>
</dbReference>
<accession>W8BUJ0</accession>
<reference evidence="3" key="2">
    <citation type="journal article" date="2014" name="BMC Genomics">
        <title>A genomic perspective to assessing quality of mass-reared SIT flies used in Mediterranean fruit fly (Ceratitis capitata) eradication in California.</title>
        <authorList>
            <person name="Calla B."/>
            <person name="Hall B."/>
            <person name="Hou S."/>
            <person name="Geib S.M."/>
        </authorList>
    </citation>
    <scope>NUCLEOTIDE SEQUENCE</scope>
</reference>
<reference evidence="3" key="1">
    <citation type="submission" date="2013-07" db="EMBL/GenBank/DDBJ databases">
        <authorList>
            <person name="Geib S."/>
        </authorList>
    </citation>
    <scope>NUCLEOTIDE SEQUENCE</scope>
</reference>
<name>W8BUJ0_CERCA</name>
<organism evidence="3">
    <name type="scientific">Ceratitis capitata</name>
    <name type="common">Mediterranean fruit fly</name>
    <name type="synonym">Tephritis capitata</name>
    <dbReference type="NCBI Taxonomy" id="7213"/>
    <lineage>
        <taxon>Eukaryota</taxon>
        <taxon>Metazoa</taxon>
        <taxon>Ecdysozoa</taxon>
        <taxon>Arthropoda</taxon>
        <taxon>Hexapoda</taxon>
        <taxon>Insecta</taxon>
        <taxon>Pterygota</taxon>
        <taxon>Neoptera</taxon>
        <taxon>Endopterygota</taxon>
        <taxon>Diptera</taxon>
        <taxon>Brachycera</taxon>
        <taxon>Muscomorpha</taxon>
        <taxon>Tephritoidea</taxon>
        <taxon>Tephritidae</taxon>
        <taxon>Ceratitis</taxon>
        <taxon>Ceratitis</taxon>
    </lineage>
</organism>
<keyword evidence="1" id="KW-0812">Transmembrane</keyword>
<dbReference type="Proteomes" id="UP000606786">
    <property type="component" value="Unassembled WGS sequence"/>
</dbReference>
<dbReference type="EMBL" id="CAJHJT010000056">
    <property type="protein sequence ID" value="CAD7012940.1"/>
    <property type="molecule type" value="Genomic_DNA"/>
</dbReference>
<evidence type="ECO:0000313" key="3">
    <source>
        <dbReference type="EMBL" id="JAC00609.1"/>
    </source>
</evidence>